<dbReference type="GO" id="GO:0006412">
    <property type="term" value="P:translation"/>
    <property type="evidence" value="ECO:0007669"/>
    <property type="project" value="InterPro"/>
</dbReference>
<dbReference type="Pfam" id="PF00333">
    <property type="entry name" value="Ribosomal_S5"/>
    <property type="match status" value="1"/>
</dbReference>
<dbReference type="GO" id="GO:0005763">
    <property type="term" value="C:mitochondrial small ribosomal subunit"/>
    <property type="evidence" value="ECO:0007669"/>
    <property type="project" value="UniProtKB-ARBA"/>
</dbReference>
<dbReference type="PANTHER" id="PTHR48277:SF1">
    <property type="entry name" value="MITOCHONDRIAL RIBOSOMAL PROTEIN S5"/>
    <property type="match status" value="1"/>
</dbReference>
<dbReference type="KEGG" id="cthr:CTHT_0005690"/>
<dbReference type="eggNOG" id="KOG2646">
    <property type="taxonomic scope" value="Eukaryota"/>
</dbReference>
<dbReference type="OrthoDB" id="309483at2759"/>
<evidence type="ECO:0000256" key="8">
    <source>
        <dbReference type="PROSITE-ProRule" id="PRU00268"/>
    </source>
</evidence>
<dbReference type="InterPro" id="IPR013810">
    <property type="entry name" value="Ribosomal_uS5_N"/>
</dbReference>
<evidence type="ECO:0000313" key="11">
    <source>
        <dbReference type="EMBL" id="EGS23861.1"/>
    </source>
</evidence>
<dbReference type="FunFam" id="3.30.230.10:FF:000041">
    <property type="entry name" value="37S ribosomal protein S5"/>
    <property type="match status" value="1"/>
</dbReference>
<evidence type="ECO:0000256" key="6">
    <source>
        <dbReference type="ARBA" id="ARBA00037226"/>
    </source>
</evidence>
<accession>G0RY75</accession>
<evidence type="ECO:0000313" key="12">
    <source>
        <dbReference type="Proteomes" id="UP000008066"/>
    </source>
</evidence>
<dbReference type="Gene3D" id="3.30.230.10">
    <property type="match status" value="1"/>
</dbReference>
<keyword evidence="12" id="KW-1185">Reference proteome</keyword>
<evidence type="ECO:0000256" key="1">
    <source>
        <dbReference type="ARBA" id="ARBA00004173"/>
    </source>
</evidence>
<dbReference type="InterPro" id="IPR000851">
    <property type="entry name" value="Ribosomal_uS5"/>
</dbReference>
<dbReference type="InterPro" id="IPR020568">
    <property type="entry name" value="Ribosomal_Su5_D2-typ_SF"/>
</dbReference>
<dbReference type="PROSITE" id="PS50881">
    <property type="entry name" value="S5_DSRBD"/>
    <property type="match status" value="1"/>
</dbReference>
<dbReference type="Proteomes" id="UP000008066">
    <property type="component" value="Unassembled WGS sequence"/>
</dbReference>
<evidence type="ECO:0000256" key="9">
    <source>
        <dbReference type="RuleBase" id="RU003823"/>
    </source>
</evidence>
<evidence type="ECO:0000256" key="4">
    <source>
        <dbReference type="ARBA" id="ARBA00023128"/>
    </source>
</evidence>
<dbReference type="GO" id="GO:0003723">
    <property type="term" value="F:RNA binding"/>
    <property type="evidence" value="ECO:0007669"/>
    <property type="project" value="InterPro"/>
</dbReference>
<evidence type="ECO:0000256" key="3">
    <source>
        <dbReference type="ARBA" id="ARBA00022980"/>
    </source>
</evidence>
<evidence type="ECO:0000259" key="10">
    <source>
        <dbReference type="PROSITE" id="PS50881"/>
    </source>
</evidence>
<dbReference type="Pfam" id="PF03719">
    <property type="entry name" value="Ribosomal_S5_C"/>
    <property type="match status" value="1"/>
</dbReference>
<keyword evidence="5 8" id="KW-0687">Ribonucleoprotein</keyword>
<reference evidence="11 12" key="1">
    <citation type="journal article" date="2011" name="Cell">
        <title>Insight into structure and assembly of the nuclear pore complex by utilizing the genome of a eukaryotic thermophile.</title>
        <authorList>
            <person name="Amlacher S."/>
            <person name="Sarges P."/>
            <person name="Flemming D."/>
            <person name="van Noort V."/>
            <person name="Kunze R."/>
            <person name="Devos D.P."/>
            <person name="Arumugam M."/>
            <person name="Bork P."/>
            <person name="Hurt E."/>
        </authorList>
    </citation>
    <scope>NUCLEOTIDE SEQUENCE [LARGE SCALE GENOMIC DNA]</scope>
    <source>
        <strain evidence="12">DSM 1495 / CBS 144.50 / IMI 039719</strain>
    </source>
</reference>
<comment type="similarity">
    <text evidence="2 9">Belongs to the universal ribosomal protein uS5 family.</text>
</comment>
<evidence type="ECO:0000256" key="2">
    <source>
        <dbReference type="ARBA" id="ARBA00008945"/>
    </source>
</evidence>
<dbReference type="PANTHER" id="PTHR48277">
    <property type="entry name" value="MITOCHONDRIAL RIBOSOMAL PROTEIN S5"/>
    <property type="match status" value="1"/>
</dbReference>
<dbReference type="InterPro" id="IPR014721">
    <property type="entry name" value="Ribsml_uS5_D2-typ_fold_subgr"/>
</dbReference>
<dbReference type="HOGENOM" id="CLU_037994_1_0_1"/>
<dbReference type="FunFam" id="3.30.160.20:FF:000022">
    <property type="entry name" value="28S ribosomal protein S5, mitochondrial"/>
    <property type="match status" value="1"/>
</dbReference>
<dbReference type="SUPFAM" id="SSF54768">
    <property type="entry name" value="dsRNA-binding domain-like"/>
    <property type="match status" value="1"/>
</dbReference>
<dbReference type="SUPFAM" id="SSF54211">
    <property type="entry name" value="Ribosomal protein S5 domain 2-like"/>
    <property type="match status" value="1"/>
</dbReference>
<dbReference type="Gene3D" id="3.30.160.20">
    <property type="match status" value="1"/>
</dbReference>
<comment type="function">
    <text evidence="6">Component of the mitochondrial ribosome (mitoribosome), a dedicated translation machinery responsible for the synthesis of mitochondrial genome-encoded proteins, including at least some of the essential transmembrane subunits of the mitochondrial respiratory chain. The mitoribosomes are attached to the mitochondrial inner membrane and translation products are cotranslationally integrated into the membrane.</text>
</comment>
<dbReference type="InterPro" id="IPR005324">
    <property type="entry name" value="Ribosomal_uS5_C"/>
</dbReference>
<evidence type="ECO:0000256" key="7">
    <source>
        <dbReference type="ARBA" id="ARBA00039335"/>
    </source>
</evidence>
<dbReference type="OMA" id="IYEMCRA"/>
<dbReference type="RefSeq" id="XP_006691103.1">
    <property type="nucleotide sequence ID" value="XM_006691040.1"/>
</dbReference>
<dbReference type="GeneID" id="18254607"/>
<name>G0RY75_CHATD</name>
<dbReference type="AlphaFoldDB" id="G0RY75"/>
<protein>
    <recommendedName>
        <fullName evidence="7">Small ribosomal subunit protein uS5m</fullName>
    </recommendedName>
</protein>
<comment type="subcellular location">
    <subcellularLocation>
        <location evidence="1">Mitochondrion</location>
    </subcellularLocation>
</comment>
<dbReference type="EMBL" id="GL988032">
    <property type="protein sequence ID" value="EGS23861.1"/>
    <property type="molecule type" value="Genomic_DNA"/>
</dbReference>
<gene>
    <name evidence="11" type="ORF">CTHT_0005690</name>
</gene>
<proteinExistence type="inferred from homology"/>
<dbReference type="GO" id="GO:0003735">
    <property type="term" value="F:structural constituent of ribosome"/>
    <property type="evidence" value="ECO:0007669"/>
    <property type="project" value="UniProtKB-UniRule"/>
</dbReference>
<organism evidence="12">
    <name type="scientific">Chaetomium thermophilum (strain DSM 1495 / CBS 144.50 / IMI 039719)</name>
    <name type="common">Thermochaetoides thermophila</name>
    <dbReference type="NCBI Taxonomy" id="759272"/>
    <lineage>
        <taxon>Eukaryota</taxon>
        <taxon>Fungi</taxon>
        <taxon>Dikarya</taxon>
        <taxon>Ascomycota</taxon>
        <taxon>Pezizomycotina</taxon>
        <taxon>Sordariomycetes</taxon>
        <taxon>Sordariomycetidae</taxon>
        <taxon>Sordariales</taxon>
        <taxon>Chaetomiaceae</taxon>
        <taxon>Thermochaetoides</taxon>
    </lineage>
</organism>
<sequence length="490" mass="55303">MSVARPVASRLIFGRLAPAPASSLCTAATVAGPSTTTASVTATTPAPCHHQRIFAHHFHSSPQLAARRKPRFSSIRAAEMGLVDDKKIDEFAKEHFPKYTDKDFEELSHQYSAKHLEAIKAAEEAIDPRDLTIQGRLRVDPYTMQYIDDFAEYQPMIDKRPQNKMPPDPHARFMNLDEFTRDLVDWAEQFQQGDVTGKLKTLYDFVPEEWKTKHEAQWPNEVKQKAHREFQKYLQAEVERQMKNPDDNDGPTDADILQYIFERSAMTDNNLQSNSSVAYGLPKPLPGVAGMYKKPIDPADEGLDDSGVYQDLKRRTGMSVREILNIQTRCIVSRWVANQTRLGKIRKSSVVWIAGNGNGWLGIGEAKSTEASVANLKARLNAIANMRPIRRYEDRTIYGEVQAKVSGTIVKMAARPPGFGLRVSHRIFEMCRFAGIKDLAATMPRSRNPFNSVRAAYQCLLKQRDPEEIAMGRGRKLVDARKVYYGGAVY</sequence>
<dbReference type="STRING" id="759272.G0RY75"/>
<keyword evidence="4" id="KW-0496">Mitochondrion</keyword>
<evidence type="ECO:0000256" key="5">
    <source>
        <dbReference type="ARBA" id="ARBA00023274"/>
    </source>
</evidence>
<feature type="domain" description="S5 DRBM" evidence="10">
    <location>
        <begin position="326"/>
        <end position="389"/>
    </location>
</feature>
<keyword evidence="3 8" id="KW-0689">Ribosomal protein</keyword>